<dbReference type="Proteomes" id="UP000029567">
    <property type="component" value="Unassembled WGS sequence"/>
</dbReference>
<comment type="caution">
    <text evidence="1">The sequence shown here is derived from an EMBL/GenBank/DDBJ whole genome shotgun (WGS) entry which is preliminary data.</text>
</comment>
<sequence>MARWLKQEASISFFKLSAELLRRPVSLIETQSSQESQLLTSTPEFLLPWVLFLPTFIDLRQAKGSMSAPPYCKQPCNKPTGLPLIIFQVEKKLNDLELPIL</sequence>
<proteinExistence type="predicted"/>
<dbReference type="AlphaFoldDB" id="A0A0E3B8B7"/>
<gene>
    <name evidence="1" type="ORF">P245_25450</name>
</gene>
<dbReference type="EMBL" id="AWTN01000144">
    <property type="protein sequence ID" value="KGG83092.1"/>
    <property type="molecule type" value="Genomic_DNA"/>
</dbReference>
<reference evidence="1 2" key="1">
    <citation type="submission" date="2013-09" db="EMBL/GenBank/DDBJ databases">
        <title>High correlation between genotypes and phenotypes of environmental bacteria Comamonas testosteroni strains.</title>
        <authorList>
            <person name="Liu L."/>
            <person name="Zhu W."/>
            <person name="Xia X."/>
            <person name="Xu B."/>
            <person name="Luo M."/>
            <person name="Wang G."/>
        </authorList>
    </citation>
    <scope>NUCLEOTIDE SEQUENCE [LARGE SCALE GENOMIC DNA]</scope>
    <source>
        <strain evidence="1 2">JL14</strain>
    </source>
</reference>
<protein>
    <submittedName>
        <fullName evidence="1">Uncharacterized protein</fullName>
    </submittedName>
</protein>
<evidence type="ECO:0000313" key="2">
    <source>
        <dbReference type="Proteomes" id="UP000029567"/>
    </source>
</evidence>
<accession>A0A0E3B8B7</accession>
<name>A0A0E3B8B7_9BURK</name>
<organism evidence="1 2">
    <name type="scientific">Comamonas thiooxydans</name>
    <dbReference type="NCBI Taxonomy" id="363952"/>
    <lineage>
        <taxon>Bacteria</taxon>
        <taxon>Pseudomonadati</taxon>
        <taxon>Pseudomonadota</taxon>
        <taxon>Betaproteobacteria</taxon>
        <taxon>Burkholderiales</taxon>
        <taxon>Comamonadaceae</taxon>
        <taxon>Comamonas</taxon>
    </lineage>
</organism>
<evidence type="ECO:0000313" key="1">
    <source>
        <dbReference type="EMBL" id="KGG83092.1"/>
    </source>
</evidence>